<dbReference type="GO" id="GO:0033167">
    <property type="term" value="C:ARC complex"/>
    <property type="evidence" value="ECO:0007669"/>
    <property type="project" value="InterPro"/>
</dbReference>
<dbReference type="GO" id="GO:0031047">
    <property type="term" value="P:regulatory ncRNA-mediated gene silencing"/>
    <property type="evidence" value="ECO:0007669"/>
    <property type="project" value="InterPro"/>
</dbReference>
<dbReference type="AlphaFoldDB" id="A0A2H4SFA4"/>
<feature type="region of interest" description="Disordered" evidence="1">
    <location>
        <begin position="407"/>
        <end position="448"/>
    </location>
</feature>
<dbReference type="Pfam" id="PF09692">
    <property type="entry name" value="Arb1"/>
    <property type="match status" value="1"/>
</dbReference>
<accession>A0A2H4SFA4</accession>
<proteinExistence type="predicted"/>
<dbReference type="VEuPathDB" id="FungiDB:A9K55_009079"/>
<dbReference type="OrthoDB" id="435402at2759"/>
<name>A0A2H4SFA4_CORMI</name>
<organism evidence="2 3">
    <name type="scientific">Cordyceps militaris</name>
    <name type="common">Caterpillar fungus</name>
    <name type="synonym">Clavaria militaris</name>
    <dbReference type="NCBI Taxonomy" id="73501"/>
    <lineage>
        <taxon>Eukaryota</taxon>
        <taxon>Fungi</taxon>
        <taxon>Dikarya</taxon>
        <taxon>Ascomycota</taxon>
        <taxon>Pezizomycotina</taxon>
        <taxon>Sordariomycetes</taxon>
        <taxon>Hypocreomycetidae</taxon>
        <taxon>Hypocreales</taxon>
        <taxon>Cordycipitaceae</taxon>
        <taxon>Cordyceps</taxon>
    </lineage>
</organism>
<gene>
    <name evidence="2" type="ORF">A9K55_009079</name>
</gene>
<evidence type="ECO:0000313" key="3">
    <source>
        <dbReference type="Proteomes" id="UP000323067"/>
    </source>
</evidence>
<evidence type="ECO:0000313" key="2">
    <source>
        <dbReference type="EMBL" id="ATY61795.1"/>
    </source>
</evidence>
<dbReference type="EMBL" id="CP023324">
    <property type="protein sequence ID" value="ATY61795.1"/>
    <property type="molecule type" value="Genomic_DNA"/>
</dbReference>
<dbReference type="Proteomes" id="UP000323067">
    <property type="component" value="Chromosome vii"/>
</dbReference>
<feature type="compositionally biased region" description="Basic and acidic residues" evidence="1">
    <location>
        <begin position="439"/>
        <end position="448"/>
    </location>
</feature>
<evidence type="ECO:0000256" key="1">
    <source>
        <dbReference type="SAM" id="MobiDB-lite"/>
    </source>
</evidence>
<sequence>MYSDNEDGGIVLDHVDNFPDKKKKKKRGGRKKRAATGFEEYYADAPTTPAEALREQKELYARRIQTCIHRYRTRRHLDTELSTYFHEYMFIGGIDMTTSNFNENDLEDGSLIPRPDSDATAAEADDEDAAAARFYNGNARHWTVDFAGVAAGFLSVSMPPLTGVDWTLTERAIGFVENFLRYVLQHDVCPEHAGGVNEALAVCARARDEWPRLWRFKGLLPGRFNLAAAQTFGVHEPADWSLENQKPAETALSPEVVFYASMVAAGQQVPKTAAGRSGLHLVRQFTCELALQRVEMPDDDVTDYFGRLALGADSHTPLHLQPLGRAVFRPTVIEDGWVRQVPQEQLPNDEDVVFLWERELLAVMTVGMKMTAHVGELSSGFRFVKALETVQPSFYTFLPQHLIKDYKPPRVNDRPPPSIHDGAQAGKIEDEEMGQVEALDEKTEETME</sequence>
<reference evidence="2 3" key="1">
    <citation type="journal article" date="2017" name="BMC Genomics">
        <title>Chromosome level assembly and secondary metabolite potential of the parasitic fungus Cordyceps militaris.</title>
        <authorList>
            <person name="Kramer G.J."/>
            <person name="Nodwell J.R."/>
        </authorList>
    </citation>
    <scope>NUCLEOTIDE SEQUENCE [LARGE SCALE GENOMIC DNA]</scope>
    <source>
        <strain evidence="2 3">ATCC 34164</strain>
    </source>
</reference>
<protein>
    <submittedName>
        <fullName evidence="2">Argonaute subunit Arb1</fullName>
    </submittedName>
</protein>
<dbReference type="InterPro" id="IPR018606">
    <property type="entry name" value="Arb1"/>
</dbReference>
<feature type="compositionally biased region" description="Basic residues" evidence="1">
    <location>
        <begin position="21"/>
        <end position="31"/>
    </location>
</feature>
<feature type="region of interest" description="Disordered" evidence="1">
    <location>
        <begin position="1"/>
        <end position="31"/>
    </location>
</feature>